<feature type="binding site" evidence="6">
    <location>
        <position position="119"/>
    </location>
    <ligand>
        <name>a divalent metal cation</name>
        <dbReference type="ChEBI" id="CHEBI:60240"/>
        <label>1</label>
    </ligand>
</feature>
<evidence type="ECO:0000256" key="2">
    <source>
        <dbReference type="ARBA" id="ARBA00022438"/>
    </source>
</evidence>
<dbReference type="EMBL" id="SMCS01000003">
    <property type="protein sequence ID" value="TCV94909.1"/>
    <property type="molecule type" value="Genomic_DNA"/>
</dbReference>
<feature type="binding site" evidence="6">
    <location>
        <position position="108"/>
    </location>
    <ligand>
        <name>a divalent metal cation</name>
        <dbReference type="ChEBI" id="CHEBI:60240"/>
        <label>1</label>
    </ligand>
</feature>
<proteinExistence type="inferred from homology"/>
<dbReference type="InterPro" id="IPR001714">
    <property type="entry name" value="Pept_M24_MAP"/>
</dbReference>
<dbReference type="PRINTS" id="PR00599">
    <property type="entry name" value="MAPEPTIDASE"/>
</dbReference>
<keyword evidence="10" id="KW-1185">Reference proteome</keyword>
<dbReference type="Gene3D" id="3.90.230.10">
    <property type="entry name" value="Creatinase/methionine aminopeptidase superfamily"/>
    <property type="match status" value="1"/>
</dbReference>
<dbReference type="GO" id="GO:0006508">
    <property type="term" value="P:proteolysis"/>
    <property type="evidence" value="ECO:0007669"/>
    <property type="project" value="UniProtKB-KW"/>
</dbReference>
<dbReference type="EC" id="3.4.11.18" evidence="6 7"/>
<dbReference type="InterPro" id="IPR000994">
    <property type="entry name" value="Pept_M24"/>
</dbReference>
<dbReference type="PANTHER" id="PTHR43330">
    <property type="entry name" value="METHIONINE AMINOPEPTIDASE"/>
    <property type="match status" value="1"/>
</dbReference>
<dbReference type="AlphaFoldDB" id="A0A4V2W486"/>
<dbReference type="Proteomes" id="UP000295645">
    <property type="component" value="Unassembled WGS sequence"/>
</dbReference>
<dbReference type="PANTHER" id="PTHR43330:SF13">
    <property type="entry name" value="METHIONINE AMINOPEPTIDASE 2"/>
    <property type="match status" value="1"/>
</dbReference>
<evidence type="ECO:0000256" key="4">
    <source>
        <dbReference type="ARBA" id="ARBA00022723"/>
    </source>
</evidence>
<dbReference type="GO" id="GO:0004239">
    <property type="term" value="F:initiator methionyl aminopeptidase activity"/>
    <property type="evidence" value="ECO:0007669"/>
    <property type="project" value="UniProtKB-UniRule"/>
</dbReference>
<feature type="binding site" evidence="6">
    <location>
        <position position="182"/>
    </location>
    <ligand>
        <name>a divalent metal cation</name>
        <dbReference type="ChEBI" id="CHEBI:60240"/>
        <label>2</label>
        <note>catalytic</note>
    </ligand>
</feature>
<feature type="binding site" evidence="6">
    <location>
        <position position="216"/>
    </location>
    <ligand>
        <name>a divalent metal cation</name>
        <dbReference type="ChEBI" id="CHEBI:60240"/>
        <label>2</label>
        <note>catalytic</note>
    </ligand>
</feature>
<accession>A0A4V2W486</accession>
<comment type="similarity">
    <text evidence="6">Belongs to the peptidase M24A family. Methionine aminopeptidase type 1 subfamily.</text>
</comment>
<comment type="subunit">
    <text evidence="6">Monomer.</text>
</comment>
<protein>
    <recommendedName>
        <fullName evidence="6 7">Methionine aminopeptidase</fullName>
        <shortName evidence="6">MAP</shortName>
        <shortName evidence="6">MetAP</shortName>
        <ecNumber evidence="6 7">3.4.11.18</ecNumber>
    </recommendedName>
    <alternativeName>
        <fullName evidence="6">Peptidase M</fullName>
    </alternativeName>
</protein>
<dbReference type="GO" id="GO:0070006">
    <property type="term" value="F:metalloaminopeptidase activity"/>
    <property type="evidence" value="ECO:0007669"/>
    <property type="project" value="UniProtKB-UniRule"/>
</dbReference>
<evidence type="ECO:0000256" key="6">
    <source>
        <dbReference type="HAMAP-Rule" id="MF_01974"/>
    </source>
</evidence>
<dbReference type="Pfam" id="PF00557">
    <property type="entry name" value="Peptidase_M24"/>
    <property type="match status" value="1"/>
</dbReference>
<evidence type="ECO:0000256" key="1">
    <source>
        <dbReference type="ARBA" id="ARBA00002521"/>
    </source>
</evidence>
<evidence type="ECO:0000313" key="9">
    <source>
        <dbReference type="EMBL" id="TCV94909.1"/>
    </source>
</evidence>
<dbReference type="GO" id="GO:0046872">
    <property type="term" value="F:metal ion binding"/>
    <property type="evidence" value="ECO:0007669"/>
    <property type="project" value="UniProtKB-UniRule"/>
</dbReference>
<reference evidence="9 10" key="1">
    <citation type="submission" date="2019-03" db="EMBL/GenBank/DDBJ databases">
        <title>Above-ground endophytic microbial communities from plants in different locations in the United States.</title>
        <authorList>
            <person name="Frank C."/>
        </authorList>
    </citation>
    <scope>NUCLEOTIDE SEQUENCE [LARGE SCALE GENOMIC DNA]</scope>
    <source>
        <strain evidence="9 10">LP_13_YM</strain>
    </source>
</reference>
<comment type="function">
    <text evidence="1 6">Removes the N-terminal methionine from nascent proteins. The N-terminal methionine is often cleaved when the second residue in the primary sequence is small and uncharged (Met-Ala-, Cys, Gly, Pro, Ser, Thr, or Val). Requires deformylation of the N(alpha)-formylated initiator methionine before it can be hydrolyzed.</text>
</comment>
<dbReference type="NCBIfam" id="TIGR00500">
    <property type="entry name" value="met_pdase_I"/>
    <property type="match status" value="1"/>
</dbReference>
<keyword evidence="3 6" id="KW-0645">Protease</keyword>
<keyword evidence="2 6" id="KW-0031">Aminopeptidase</keyword>
<gene>
    <name evidence="6" type="primary">map</name>
    <name evidence="9" type="ORF">EC912_103402</name>
</gene>
<name>A0A4V2W486_9GAMM</name>
<dbReference type="InterPro" id="IPR036005">
    <property type="entry name" value="Creatinase/aminopeptidase-like"/>
</dbReference>
<feature type="binding site" evidence="6">
    <location>
        <position position="247"/>
    </location>
    <ligand>
        <name>a divalent metal cation</name>
        <dbReference type="ChEBI" id="CHEBI:60240"/>
        <label>1</label>
    </ligand>
</feature>
<feature type="binding site" evidence="6">
    <location>
        <position position="119"/>
    </location>
    <ligand>
        <name>a divalent metal cation</name>
        <dbReference type="ChEBI" id="CHEBI:60240"/>
        <label>2</label>
        <note>catalytic</note>
    </ligand>
</feature>
<dbReference type="HAMAP" id="MF_01974">
    <property type="entry name" value="MetAP_1"/>
    <property type="match status" value="1"/>
</dbReference>
<dbReference type="SUPFAM" id="SSF55920">
    <property type="entry name" value="Creatinase/aminopeptidase"/>
    <property type="match status" value="1"/>
</dbReference>
<evidence type="ECO:0000256" key="3">
    <source>
        <dbReference type="ARBA" id="ARBA00022670"/>
    </source>
</evidence>
<feature type="binding site" evidence="6">
    <location>
        <position position="189"/>
    </location>
    <ligand>
        <name>substrate</name>
    </ligand>
</feature>
<dbReference type="CDD" id="cd01086">
    <property type="entry name" value="MetAP1"/>
    <property type="match status" value="1"/>
</dbReference>
<keyword evidence="4 6" id="KW-0479">Metal-binding</keyword>
<evidence type="ECO:0000256" key="5">
    <source>
        <dbReference type="ARBA" id="ARBA00022801"/>
    </source>
</evidence>
<feature type="domain" description="Peptidase M24" evidence="8">
    <location>
        <begin position="26"/>
        <end position="253"/>
    </location>
</feature>
<comment type="cofactor">
    <cofactor evidence="6">
        <name>Co(2+)</name>
        <dbReference type="ChEBI" id="CHEBI:48828"/>
    </cofactor>
    <cofactor evidence="6">
        <name>Zn(2+)</name>
        <dbReference type="ChEBI" id="CHEBI:29105"/>
    </cofactor>
    <cofactor evidence="6">
        <name>Mn(2+)</name>
        <dbReference type="ChEBI" id="CHEBI:29035"/>
    </cofactor>
    <cofactor evidence="6">
        <name>Fe(2+)</name>
        <dbReference type="ChEBI" id="CHEBI:29033"/>
    </cofactor>
    <text evidence="6">Binds 2 divalent metal cations per subunit. Has a high-affinity and a low affinity metal-binding site. The true nature of the physiological cofactor is under debate. The enzyme is active with cobalt, zinc, manganese or divalent iron ions. Most likely, methionine aminopeptidases function as mononuclear Fe(2+)-metalloproteases under physiological conditions, and the catalytically relevant metal-binding site has been assigned to the histidine-containing high-affinity site.</text>
</comment>
<evidence type="ECO:0000256" key="7">
    <source>
        <dbReference type="RuleBase" id="RU003653"/>
    </source>
</evidence>
<comment type="catalytic activity">
    <reaction evidence="6 7">
        <text>Release of N-terminal amino acids, preferentially methionine, from peptides and arylamides.</text>
        <dbReference type="EC" id="3.4.11.18"/>
    </reaction>
</comment>
<dbReference type="InterPro" id="IPR002467">
    <property type="entry name" value="Pept_M24A_MAP1"/>
</dbReference>
<comment type="caution">
    <text evidence="9">The sequence shown here is derived from an EMBL/GenBank/DDBJ whole genome shotgun (WGS) entry which is preliminary data.</text>
</comment>
<evidence type="ECO:0000259" key="8">
    <source>
        <dbReference type="Pfam" id="PF00557"/>
    </source>
</evidence>
<feature type="binding site" evidence="6">
    <location>
        <position position="91"/>
    </location>
    <ligand>
        <name>substrate</name>
    </ligand>
</feature>
<feature type="binding site" evidence="6">
    <location>
        <position position="247"/>
    </location>
    <ligand>
        <name>a divalent metal cation</name>
        <dbReference type="ChEBI" id="CHEBI:60240"/>
        <label>2</label>
        <note>catalytic</note>
    </ligand>
</feature>
<evidence type="ECO:0000313" key="10">
    <source>
        <dbReference type="Proteomes" id="UP000295645"/>
    </source>
</evidence>
<organism evidence="9 10">
    <name type="scientific">Luteibacter rhizovicinus</name>
    <dbReference type="NCBI Taxonomy" id="242606"/>
    <lineage>
        <taxon>Bacteria</taxon>
        <taxon>Pseudomonadati</taxon>
        <taxon>Pseudomonadota</taxon>
        <taxon>Gammaproteobacteria</taxon>
        <taxon>Lysobacterales</taxon>
        <taxon>Rhodanobacteraceae</taxon>
        <taxon>Luteibacter</taxon>
    </lineage>
</organism>
<keyword evidence="5 6" id="KW-0378">Hydrolase</keyword>
<sequence length="263" mass="28430">MYSAHRLQAHYLAASMTIQTPEELAGLQRVGKLVARVLDAMQRHAQPGMTTLSLDQYGRRLLEQAGARSAPELTYNFPGATCISVNEQLAHGVPGSYRLQHGDLVNVDVSAELDGFFGDTGGSFVLGTPTDAQRRVCVGAKAALQAALDQVRTGAPLRGIGAAIERTARAHGLQCVRNLGSHGVGRALHEEPEFIPGFDDPRERRRLHEGQVITIEPFLSTGGRWAHDGDDGWTLYGEPGHIAAQYEHTLVVTRDGPLLMTVP</sequence>